<evidence type="ECO:0000313" key="2">
    <source>
        <dbReference type="Proteomes" id="UP001160148"/>
    </source>
</evidence>
<dbReference type="Proteomes" id="UP001160148">
    <property type="component" value="Unassembled WGS sequence"/>
</dbReference>
<accession>A0AAV0WSW4</accession>
<reference evidence="1 2" key="1">
    <citation type="submission" date="2023-01" db="EMBL/GenBank/DDBJ databases">
        <authorList>
            <person name="Whitehead M."/>
        </authorList>
    </citation>
    <scope>NUCLEOTIDE SEQUENCE [LARGE SCALE GENOMIC DNA]</scope>
</reference>
<sequence>MEQPHWLFEQKLQHLVTLLQTKLALLQTLLLSLPLEDTAGNLILYPEHKAALLDNSFEAQFCSPPCNPNTNISFMTNRTTSAHLHCVIKLRSLDGVLLGQTALTIAPLNIADAKPSHIYAAYSTGANDSIISVCS</sequence>
<gene>
    <name evidence="1" type="ORF">MEUPH1_LOCUS14120</name>
</gene>
<organism evidence="1 2">
    <name type="scientific">Macrosiphum euphorbiae</name>
    <name type="common">potato aphid</name>
    <dbReference type="NCBI Taxonomy" id="13131"/>
    <lineage>
        <taxon>Eukaryota</taxon>
        <taxon>Metazoa</taxon>
        <taxon>Ecdysozoa</taxon>
        <taxon>Arthropoda</taxon>
        <taxon>Hexapoda</taxon>
        <taxon>Insecta</taxon>
        <taxon>Pterygota</taxon>
        <taxon>Neoptera</taxon>
        <taxon>Paraneoptera</taxon>
        <taxon>Hemiptera</taxon>
        <taxon>Sternorrhyncha</taxon>
        <taxon>Aphidomorpha</taxon>
        <taxon>Aphidoidea</taxon>
        <taxon>Aphididae</taxon>
        <taxon>Macrosiphini</taxon>
        <taxon>Macrosiphum</taxon>
    </lineage>
</organism>
<proteinExistence type="predicted"/>
<dbReference type="AlphaFoldDB" id="A0AAV0WSW4"/>
<comment type="caution">
    <text evidence="1">The sequence shown here is derived from an EMBL/GenBank/DDBJ whole genome shotgun (WGS) entry which is preliminary data.</text>
</comment>
<keyword evidence="2" id="KW-1185">Reference proteome</keyword>
<dbReference type="EMBL" id="CARXXK010000002">
    <property type="protein sequence ID" value="CAI6358622.1"/>
    <property type="molecule type" value="Genomic_DNA"/>
</dbReference>
<protein>
    <submittedName>
        <fullName evidence="1">Uncharacterized protein</fullName>
    </submittedName>
</protein>
<evidence type="ECO:0000313" key="1">
    <source>
        <dbReference type="EMBL" id="CAI6358622.1"/>
    </source>
</evidence>
<name>A0AAV0WSW4_9HEMI</name>